<dbReference type="Pfam" id="PF00437">
    <property type="entry name" value="T2SSE"/>
    <property type="match status" value="1"/>
</dbReference>
<dbReference type="Gene3D" id="3.30.450.90">
    <property type="match status" value="1"/>
</dbReference>
<gene>
    <name evidence="3" type="primary">pilT_11</name>
    <name evidence="3" type="ORF">SDC9_76104</name>
</gene>
<protein>
    <submittedName>
        <fullName evidence="3">Twitching mobility protein</fullName>
    </submittedName>
</protein>
<accession>A0A644YU57</accession>
<proteinExistence type="inferred from homology"/>
<dbReference type="GO" id="GO:0016887">
    <property type="term" value="F:ATP hydrolysis activity"/>
    <property type="evidence" value="ECO:0007669"/>
    <property type="project" value="InterPro"/>
</dbReference>
<dbReference type="InterPro" id="IPR027417">
    <property type="entry name" value="P-loop_NTPase"/>
</dbReference>
<dbReference type="PANTHER" id="PTHR30486">
    <property type="entry name" value="TWITCHING MOTILITY PROTEIN PILT"/>
    <property type="match status" value="1"/>
</dbReference>
<dbReference type="InterPro" id="IPR006321">
    <property type="entry name" value="PilT/PilU"/>
</dbReference>
<dbReference type="SUPFAM" id="SSF52540">
    <property type="entry name" value="P-loop containing nucleoside triphosphate hydrolases"/>
    <property type="match status" value="1"/>
</dbReference>
<dbReference type="AlphaFoldDB" id="A0A644YU57"/>
<dbReference type="Gene3D" id="3.40.50.300">
    <property type="entry name" value="P-loop containing nucleotide triphosphate hydrolases"/>
    <property type="match status" value="1"/>
</dbReference>
<reference evidence="3" key="1">
    <citation type="submission" date="2019-08" db="EMBL/GenBank/DDBJ databases">
        <authorList>
            <person name="Kucharzyk K."/>
            <person name="Murdoch R.W."/>
            <person name="Higgins S."/>
            <person name="Loffler F."/>
        </authorList>
    </citation>
    <scope>NUCLEOTIDE SEQUENCE</scope>
</reference>
<dbReference type="PROSITE" id="PS00662">
    <property type="entry name" value="T2SP_E"/>
    <property type="match status" value="1"/>
</dbReference>
<dbReference type="GO" id="GO:0005524">
    <property type="term" value="F:ATP binding"/>
    <property type="evidence" value="ECO:0007669"/>
    <property type="project" value="InterPro"/>
</dbReference>
<dbReference type="EMBL" id="VSSQ01005545">
    <property type="protein sequence ID" value="MPM29564.1"/>
    <property type="molecule type" value="Genomic_DNA"/>
</dbReference>
<dbReference type="NCBIfam" id="TIGR01420">
    <property type="entry name" value="pilT_fam"/>
    <property type="match status" value="1"/>
</dbReference>
<dbReference type="CDD" id="cd01131">
    <property type="entry name" value="PilT"/>
    <property type="match status" value="1"/>
</dbReference>
<comment type="caution">
    <text evidence="3">The sequence shown here is derived from an EMBL/GenBank/DDBJ whole genome shotgun (WGS) entry which is preliminary data.</text>
</comment>
<dbReference type="InterPro" id="IPR001482">
    <property type="entry name" value="T2SS/T4SS_dom"/>
</dbReference>
<evidence type="ECO:0000313" key="3">
    <source>
        <dbReference type="EMBL" id="MPM29564.1"/>
    </source>
</evidence>
<comment type="similarity">
    <text evidence="1">Belongs to the GSP E family.</text>
</comment>
<dbReference type="PANTHER" id="PTHR30486:SF16">
    <property type="entry name" value="TWITCHING MOTILITY PROTEIN PILT"/>
    <property type="match status" value="1"/>
</dbReference>
<evidence type="ECO:0000259" key="2">
    <source>
        <dbReference type="PROSITE" id="PS00662"/>
    </source>
</evidence>
<sequence length="356" mass="39042">MTEIGEILNMAIQTGGSDVFIIPGSRVCIKASGAVQPMLQEAVLKPDDTRRLIKQVYDLDGRGMERLLDHGDDDFSFSVSGVGRFRCNAYKQRNSLAMVLRIVTLSLPDPESMHIPKEVLELASVKKGLVLVTGPAASGKSTTLACLIDRINASRRGHIITIEDPIEFIHSHKQSVVSQREIEHDTDSYKSALRAALRQAPDVILLGEMRDFETIQTALTAAETGQLVLSTLHTVGAAKTIDRIIDVFPANQQQQIRVQLSMVLRAVVSQQLLPTLDGCLEPAFEIMLANSAIQNMIRDGKAHQMDNVIFSGAADGMRSMDADIFRLFEAGRISAETARLYAANQEMMQKKLAGSK</sequence>
<dbReference type="InterPro" id="IPR050921">
    <property type="entry name" value="T4SS_GSP_E_ATPase"/>
</dbReference>
<feature type="domain" description="Bacterial type II secretion system protein E" evidence="2">
    <location>
        <begin position="197"/>
        <end position="211"/>
    </location>
</feature>
<name>A0A644YU57_9ZZZZ</name>
<evidence type="ECO:0000256" key="1">
    <source>
        <dbReference type="ARBA" id="ARBA00006611"/>
    </source>
</evidence>
<organism evidence="3">
    <name type="scientific">bioreactor metagenome</name>
    <dbReference type="NCBI Taxonomy" id="1076179"/>
    <lineage>
        <taxon>unclassified sequences</taxon>
        <taxon>metagenomes</taxon>
        <taxon>ecological metagenomes</taxon>
    </lineage>
</organism>